<evidence type="ECO:0000313" key="2">
    <source>
        <dbReference type="EMBL" id="RJF85418.1"/>
    </source>
</evidence>
<name>A0A418W642_9SPHN</name>
<proteinExistence type="predicted"/>
<comment type="caution">
    <text evidence="2">The sequence shown here is derived from an EMBL/GenBank/DDBJ whole genome shotgun (WGS) entry which is preliminary data.</text>
</comment>
<dbReference type="PROSITE" id="PS51257">
    <property type="entry name" value="PROKAR_LIPOPROTEIN"/>
    <property type="match status" value="1"/>
</dbReference>
<reference evidence="2 3" key="1">
    <citation type="submission" date="2018-09" db="EMBL/GenBank/DDBJ databases">
        <authorList>
            <person name="Zhu H."/>
        </authorList>
    </citation>
    <scope>NUCLEOTIDE SEQUENCE [LARGE SCALE GENOMIC DNA]</scope>
    <source>
        <strain evidence="2 3">K2R01-6</strain>
    </source>
</reference>
<dbReference type="OrthoDB" id="9806326at2"/>
<dbReference type="InterPro" id="IPR047111">
    <property type="entry name" value="YbaP-like"/>
</dbReference>
<dbReference type="EMBL" id="QYUM01000004">
    <property type="protein sequence ID" value="RJF85418.1"/>
    <property type="molecule type" value="Genomic_DNA"/>
</dbReference>
<organism evidence="2 3">
    <name type="scientific">Sphingomonas cavernae</name>
    <dbReference type="NCBI Taxonomy" id="2320861"/>
    <lineage>
        <taxon>Bacteria</taxon>
        <taxon>Pseudomonadati</taxon>
        <taxon>Pseudomonadota</taxon>
        <taxon>Alphaproteobacteria</taxon>
        <taxon>Sphingomonadales</taxon>
        <taxon>Sphingomonadaceae</taxon>
        <taxon>Sphingomonas</taxon>
    </lineage>
</organism>
<accession>A0A418W642</accession>
<dbReference type="Pfam" id="PF01963">
    <property type="entry name" value="TraB_PrgY_gumN"/>
    <property type="match status" value="1"/>
</dbReference>
<dbReference type="InterPro" id="IPR002816">
    <property type="entry name" value="TraB/PrgY/GumN_fam"/>
</dbReference>
<feature type="signal peptide" evidence="1">
    <location>
        <begin position="1"/>
        <end position="24"/>
    </location>
</feature>
<evidence type="ECO:0000313" key="3">
    <source>
        <dbReference type="Proteomes" id="UP000286100"/>
    </source>
</evidence>
<dbReference type="Proteomes" id="UP000286100">
    <property type="component" value="Unassembled WGS sequence"/>
</dbReference>
<protein>
    <submittedName>
        <fullName evidence="2">TraB/GumN family protein</fullName>
    </submittedName>
</protein>
<sequence length="292" mass="31830">MLRRLSIAFSALLAACASSGEANAPVKPGLWKVADADTTVYLFGTIHMLPPNYKWRTKTFDKALGKADQLVLEVVLDKDPKKTAEIVKRLGLSPGLPPLLERVPEDKRAGLTKLIETSKIPMDRLDAMETWSAATTLAALTLRQANITAADGVERQLSASFEGAGKPIGGLETTEQQLGYFDTLPEAVQRKFLVSVIDSTVDAEVEFTKMMAAWSTGDTGKIATTFDEELRFSPELGEVLLRQRNANWTEWVKKRLDTPGTVFVAVGAGHLAGKDSVQEMLAKDGVKVTRVQ</sequence>
<dbReference type="CDD" id="cd14789">
    <property type="entry name" value="Tiki"/>
    <property type="match status" value="1"/>
</dbReference>
<dbReference type="PANTHER" id="PTHR40590:SF1">
    <property type="entry name" value="CYTOPLASMIC PROTEIN"/>
    <property type="match status" value="1"/>
</dbReference>
<feature type="chain" id="PRO_5019109127" evidence="1">
    <location>
        <begin position="25"/>
        <end position="292"/>
    </location>
</feature>
<dbReference type="PANTHER" id="PTHR40590">
    <property type="entry name" value="CYTOPLASMIC PROTEIN-RELATED"/>
    <property type="match status" value="1"/>
</dbReference>
<keyword evidence="1" id="KW-0732">Signal</keyword>
<dbReference type="AlphaFoldDB" id="A0A418W642"/>
<gene>
    <name evidence="2" type="ORF">D3876_15870</name>
</gene>
<evidence type="ECO:0000256" key="1">
    <source>
        <dbReference type="SAM" id="SignalP"/>
    </source>
</evidence>
<dbReference type="RefSeq" id="WP_119764145.1">
    <property type="nucleotide sequence ID" value="NZ_QYUM01000004.1"/>
</dbReference>
<keyword evidence="3" id="KW-1185">Reference proteome</keyword>